<organism evidence="2">
    <name type="scientific">Fusarium oxysporum f. sp. melonis 26406</name>
    <dbReference type="NCBI Taxonomy" id="1089452"/>
    <lineage>
        <taxon>Eukaryota</taxon>
        <taxon>Fungi</taxon>
        <taxon>Dikarya</taxon>
        <taxon>Ascomycota</taxon>
        <taxon>Pezizomycotina</taxon>
        <taxon>Sordariomycetes</taxon>
        <taxon>Hypocreomycetidae</taxon>
        <taxon>Hypocreales</taxon>
        <taxon>Nectriaceae</taxon>
        <taxon>Fusarium</taxon>
        <taxon>Fusarium oxysporum species complex</taxon>
    </lineage>
</organism>
<dbReference type="EMBL" id="JH659440">
    <property type="protein sequence ID" value="EXK24909.1"/>
    <property type="molecule type" value="Genomic_DNA"/>
</dbReference>
<dbReference type="HOGENOM" id="CLU_1049879_0_0_1"/>
<dbReference type="VEuPathDB" id="FungiDB:FOMG_18399"/>
<feature type="region of interest" description="Disordered" evidence="1">
    <location>
        <begin position="1"/>
        <end position="23"/>
    </location>
</feature>
<dbReference type="Proteomes" id="UP000030703">
    <property type="component" value="Unassembled WGS sequence"/>
</dbReference>
<protein>
    <submittedName>
        <fullName evidence="2">Uncharacterized protein</fullName>
    </submittedName>
</protein>
<feature type="region of interest" description="Disordered" evidence="1">
    <location>
        <begin position="53"/>
        <end position="98"/>
    </location>
</feature>
<sequence>MPNHEDGASNAGYDTPLPELDGHRHQIPAFQRPDCLHTHRSILDSLYGTRLDTDLANPSGPRTPDGEDAVDEDGHGASPGPPHSRRPAATFERRSISPPNAVTAFAEARRRGRDDIARTVSVASRRAHHDSASLATNGSPEEDVCYPVLGTHREGDLYIDFDFLETLIEPETRQEAAVCVLPSLLPASTVPNPLAEATSDGEFIKNQPNQASLLNGKVADQNIATTPQQHADPKRFSFFSSAWESTSHATEFGGLILPGDYPGPF</sequence>
<accession>W9YZD6</accession>
<proteinExistence type="predicted"/>
<evidence type="ECO:0000313" key="2">
    <source>
        <dbReference type="EMBL" id="EXK24909.1"/>
    </source>
</evidence>
<gene>
    <name evidence="2" type="ORF">FOMG_18399</name>
</gene>
<reference evidence="2" key="2">
    <citation type="submission" date="2012-05" db="EMBL/GenBank/DDBJ databases">
        <title>Annotation of the Genome Sequence of Fusarium oxysporum f. sp. melonis 26406.</title>
        <authorList>
            <consortium name="The Broad Institute Genomics Platform"/>
            <person name="Ma L.-J."/>
            <person name="Corby-Kistler H."/>
            <person name="Broz K."/>
            <person name="Gale L.R."/>
            <person name="Jonkers W."/>
            <person name="O'Donnell K."/>
            <person name="Ploetz R."/>
            <person name="Steinberg C."/>
            <person name="Schwartz D.C."/>
            <person name="VanEtten H."/>
            <person name="Zhou S."/>
            <person name="Young S.K."/>
            <person name="Zeng Q."/>
            <person name="Gargeya S."/>
            <person name="Fitzgerald M."/>
            <person name="Abouelleil A."/>
            <person name="Alvarado L."/>
            <person name="Chapman S.B."/>
            <person name="Gainer-Dewar J."/>
            <person name="Goldberg J."/>
            <person name="Griggs A."/>
            <person name="Gujja S."/>
            <person name="Hansen M."/>
            <person name="Howarth C."/>
            <person name="Imamovic A."/>
            <person name="Ireland A."/>
            <person name="Larimer J."/>
            <person name="McCowan C."/>
            <person name="Murphy C."/>
            <person name="Pearson M."/>
            <person name="Poon T.W."/>
            <person name="Priest M."/>
            <person name="Roberts A."/>
            <person name="Saif S."/>
            <person name="Shea T."/>
            <person name="Sykes S."/>
            <person name="Wortman J."/>
            <person name="Nusbaum C."/>
            <person name="Birren B."/>
        </authorList>
    </citation>
    <scope>NUCLEOTIDE SEQUENCE</scope>
    <source>
        <strain evidence="2">26406</strain>
    </source>
</reference>
<name>W9YZD6_FUSOX</name>
<evidence type="ECO:0000256" key="1">
    <source>
        <dbReference type="SAM" id="MobiDB-lite"/>
    </source>
</evidence>
<reference evidence="2" key="1">
    <citation type="submission" date="2012-04" db="EMBL/GenBank/DDBJ databases">
        <title>The Genome Sequence of Fusarium oxysporum melonis.</title>
        <authorList>
            <consortium name="The Broad Institute Genome Sequencing Platform"/>
            <person name="Ma L.-J."/>
            <person name="Gale L.R."/>
            <person name="Schwartz D.C."/>
            <person name="Zhou S."/>
            <person name="Corby-Kistler H."/>
            <person name="Young S.K."/>
            <person name="Zeng Q."/>
            <person name="Gargeya S."/>
            <person name="Fitzgerald M."/>
            <person name="Haas B."/>
            <person name="Abouelleil A."/>
            <person name="Alvarado L."/>
            <person name="Arachchi H.M."/>
            <person name="Berlin A."/>
            <person name="Brown A."/>
            <person name="Chapman S.B."/>
            <person name="Chen Z."/>
            <person name="Dunbar C."/>
            <person name="Freedman E."/>
            <person name="Gearin G."/>
            <person name="Goldberg J."/>
            <person name="Griggs A."/>
            <person name="Gujja S."/>
            <person name="Heiman D."/>
            <person name="Howarth C."/>
            <person name="Larson L."/>
            <person name="Lui A."/>
            <person name="MacDonald P.J.P."/>
            <person name="Montmayeur A."/>
            <person name="Murphy C."/>
            <person name="Neiman D."/>
            <person name="Pearson M."/>
            <person name="Priest M."/>
            <person name="Roberts A."/>
            <person name="Saif S."/>
            <person name="Shea T."/>
            <person name="Shenoy N."/>
            <person name="Sisk P."/>
            <person name="Stolte C."/>
            <person name="Sykes S."/>
            <person name="Wortman J."/>
            <person name="Nusbaum C."/>
            <person name="Birren B."/>
        </authorList>
    </citation>
    <scope>NUCLEOTIDE SEQUENCE</scope>
    <source>
        <strain evidence="2">26406</strain>
    </source>
</reference>
<dbReference type="AlphaFoldDB" id="W9YZD6"/>